<evidence type="ECO:0000256" key="1">
    <source>
        <dbReference type="ARBA" id="ARBA00006484"/>
    </source>
</evidence>
<gene>
    <name evidence="3" type="ORF">C6Y14_33950</name>
</gene>
<dbReference type="PRINTS" id="PR00080">
    <property type="entry name" value="SDRFAMILY"/>
</dbReference>
<dbReference type="InterPro" id="IPR036291">
    <property type="entry name" value="NAD(P)-bd_dom_sf"/>
</dbReference>
<dbReference type="Proteomes" id="UP000240429">
    <property type="component" value="Unassembled WGS sequence"/>
</dbReference>
<name>A0A2P8PYG5_9ACTN</name>
<dbReference type="InterPro" id="IPR051122">
    <property type="entry name" value="SDR_DHRS6-like"/>
</dbReference>
<dbReference type="SUPFAM" id="SSF51735">
    <property type="entry name" value="NAD(P)-binding Rossmann-fold domains"/>
    <property type="match status" value="1"/>
</dbReference>
<dbReference type="OrthoDB" id="9797538at2"/>
<sequence length="305" mass="32719">MGNDYFKKLYSRAVEAGDSLEVLWDEQRMPFDSVEKRLTDLLDLRGRKVVITGGGGAGLGQACANRFAGLGADVALVDIKVETTDATGSMPQYSGPDPHGVASRVAEKWGTRAFGVHGDATDWDDVQRWMAECHSLLGGIDVLVNSAVDVAVVDFSTATRDDLDRSIRGTMAGPMYASRAVLDYMIPQGRGHIINIGSASANMPTAPKNLLYGTGKSWLASFTKFLAAEVIHHGIRVAGVNPASMVRTKEKIPVLNDMWFYSLIRNQLGRYLLHEETANVVAFLATDAASAIVGEVIGTDGGSSL</sequence>
<dbReference type="EMBL" id="PYBJ01000027">
    <property type="protein sequence ID" value="PSM39025.1"/>
    <property type="molecule type" value="Genomic_DNA"/>
</dbReference>
<dbReference type="InterPro" id="IPR002347">
    <property type="entry name" value="SDR_fam"/>
</dbReference>
<keyword evidence="4" id="KW-1185">Reference proteome</keyword>
<protein>
    <submittedName>
        <fullName evidence="3">NAD(P)-dependent oxidoreductase</fullName>
    </submittedName>
</protein>
<reference evidence="3 4" key="1">
    <citation type="submission" date="2018-03" db="EMBL/GenBank/DDBJ databases">
        <title>Streptomyces dioscori sp. nov., a novel endophytic actinobacterium isolated from bulbil of Dioscorea bulbifera L.</title>
        <authorList>
            <person name="Zhikuan W."/>
        </authorList>
    </citation>
    <scope>NUCLEOTIDE SEQUENCE [LARGE SCALE GENOMIC DNA]</scope>
    <source>
        <strain evidence="3 4">A217</strain>
    </source>
</reference>
<organism evidence="3 4">
    <name type="scientific">Streptomyces dioscori</name>
    <dbReference type="NCBI Taxonomy" id="2109333"/>
    <lineage>
        <taxon>Bacteria</taxon>
        <taxon>Bacillati</taxon>
        <taxon>Actinomycetota</taxon>
        <taxon>Actinomycetes</taxon>
        <taxon>Kitasatosporales</taxon>
        <taxon>Streptomycetaceae</taxon>
        <taxon>Streptomyces</taxon>
        <taxon>Streptomyces aurantiacus group</taxon>
    </lineage>
</organism>
<evidence type="ECO:0000256" key="2">
    <source>
        <dbReference type="ARBA" id="ARBA00023002"/>
    </source>
</evidence>
<dbReference type="PANTHER" id="PTHR43477">
    <property type="entry name" value="DIHYDROANTICAPSIN 7-DEHYDROGENASE"/>
    <property type="match status" value="1"/>
</dbReference>
<dbReference type="Pfam" id="PF13561">
    <property type="entry name" value="adh_short_C2"/>
    <property type="match status" value="1"/>
</dbReference>
<dbReference type="CDD" id="cd05233">
    <property type="entry name" value="SDR_c"/>
    <property type="match status" value="1"/>
</dbReference>
<dbReference type="PANTHER" id="PTHR43477:SF1">
    <property type="entry name" value="DIHYDROANTICAPSIN 7-DEHYDROGENASE"/>
    <property type="match status" value="1"/>
</dbReference>
<dbReference type="GO" id="GO:0016491">
    <property type="term" value="F:oxidoreductase activity"/>
    <property type="evidence" value="ECO:0007669"/>
    <property type="project" value="UniProtKB-KW"/>
</dbReference>
<dbReference type="PRINTS" id="PR00081">
    <property type="entry name" value="GDHRDH"/>
</dbReference>
<dbReference type="Gene3D" id="3.40.50.720">
    <property type="entry name" value="NAD(P)-binding Rossmann-like Domain"/>
    <property type="match status" value="1"/>
</dbReference>
<accession>A0A2P8PYG5</accession>
<comment type="similarity">
    <text evidence="1">Belongs to the short-chain dehydrogenases/reductases (SDR) family.</text>
</comment>
<keyword evidence="2" id="KW-0560">Oxidoreductase</keyword>
<evidence type="ECO:0000313" key="3">
    <source>
        <dbReference type="EMBL" id="PSM39025.1"/>
    </source>
</evidence>
<dbReference type="RefSeq" id="WP_107020722.1">
    <property type="nucleotide sequence ID" value="NZ_KZ679053.1"/>
</dbReference>
<dbReference type="AlphaFoldDB" id="A0A2P8PYG5"/>
<proteinExistence type="inferred from homology"/>
<comment type="caution">
    <text evidence="3">The sequence shown here is derived from an EMBL/GenBank/DDBJ whole genome shotgun (WGS) entry which is preliminary data.</text>
</comment>
<evidence type="ECO:0000313" key="4">
    <source>
        <dbReference type="Proteomes" id="UP000240429"/>
    </source>
</evidence>